<evidence type="ECO:0000256" key="1">
    <source>
        <dbReference type="ARBA" id="ARBA00011046"/>
    </source>
</evidence>
<dbReference type="InterPro" id="IPR036390">
    <property type="entry name" value="WH_DNA-bd_sf"/>
</dbReference>
<proteinExistence type="inferred from homology"/>
<dbReference type="RefSeq" id="WP_152380662.1">
    <property type="nucleotide sequence ID" value="NZ_CP045298.1"/>
</dbReference>
<evidence type="ECO:0000256" key="2">
    <source>
        <dbReference type="ARBA" id="ARBA00023015"/>
    </source>
</evidence>
<protein>
    <submittedName>
        <fullName evidence="6">Transcriptional regulator</fullName>
    </submittedName>
</protein>
<keyword evidence="3" id="KW-0238">DNA-binding</keyword>
<dbReference type="EMBL" id="JAUSWA010000025">
    <property type="protein sequence ID" value="MDQ0495634.1"/>
    <property type="molecule type" value="Genomic_DNA"/>
</dbReference>
<evidence type="ECO:0000256" key="3">
    <source>
        <dbReference type="ARBA" id="ARBA00023125"/>
    </source>
</evidence>
<accession>A0ABU0L1S0</accession>
<organism evidence="6 7">
    <name type="scientific">Paenibacillus brasilensis</name>
    <dbReference type="NCBI Taxonomy" id="128574"/>
    <lineage>
        <taxon>Bacteria</taxon>
        <taxon>Bacillati</taxon>
        <taxon>Bacillota</taxon>
        <taxon>Bacilli</taxon>
        <taxon>Bacillales</taxon>
        <taxon>Paenibacillaceae</taxon>
        <taxon>Paenibacillus</taxon>
    </lineage>
</organism>
<gene>
    <name evidence="6" type="ORF">QOZ95_003816</name>
</gene>
<comment type="caution">
    <text evidence="6">The sequence shown here is derived from an EMBL/GenBank/DDBJ whole genome shotgun (WGS) entry which is preliminary data.</text>
</comment>
<evidence type="ECO:0000256" key="5">
    <source>
        <dbReference type="SAM" id="Coils"/>
    </source>
</evidence>
<comment type="similarity">
    <text evidence="1">Belongs to the BlaI transcriptional regulatory family.</text>
</comment>
<evidence type="ECO:0000313" key="6">
    <source>
        <dbReference type="EMBL" id="MDQ0495634.1"/>
    </source>
</evidence>
<keyword evidence="4" id="KW-0804">Transcription</keyword>
<dbReference type="InterPro" id="IPR005650">
    <property type="entry name" value="BlaI_family"/>
</dbReference>
<dbReference type="InterPro" id="IPR036388">
    <property type="entry name" value="WH-like_DNA-bd_sf"/>
</dbReference>
<dbReference type="Pfam" id="PF03965">
    <property type="entry name" value="Penicillinase_R"/>
    <property type="match status" value="1"/>
</dbReference>
<dbReference type="SUPFAM" id="SSF46785">
    <property type="entry name" value="Winged helix' DNA-binding domain"/>
    <property type="match status" value="1"/>
</dbReference>
<dbReference type="Gene3D" id="1.10.10.10">
    <property type="entry name" value="Winged helix-like DNA-binding domain superfamily/Winged helix DNA-binding domain"/>
    <property type="match status" value="1"/>
</dbReference>
<name>A0ABU0L1S0_9BACL</name>
<evidence type="ECO:0000313" key="7">
    <source>
        <dbReference type="Proteomes" id="UP001242811"/>
    </source>
</evidence>
<sequence>MSKAKSTLSLTEREMDVMRIFWKSKKPLVASDITKIDESLSSNTVQAVIRKLLGKGCIKVADIVYSGTVLTRSYTPAVSKKELIIQQFVSQFREEEDNVPIPNLVAILLKHEKNEKEVIDQLEKLLEERKKLLTATEIKDSKVKEQSYQEKIL</sequence>
<evidence type="ECO:0000256" key="4">
    <source>
        <dbReference type="ARBA" id="ARBA00023163"/>
    </source>
</evidence>
<keyword evidence="2" id="KW-0805">Transcription regulation</keyword>
<reference evidence="6 7" key="1">
    <citation type="submission" date="2023-07" db="EMBL/GenBank/DDBJ databases">
        <title>Genomic Encyclopedia of Type Strains, Phase IV (KMG-IV): sequencing the most valuable type-strain genomes for metagenomic binning, comparative biology and taxonomic classification.</title>
        <authorList>
            <person name="Goeker M."/>
        </authorList>
    </citation>
    <scope>NUCLEOTIDE SEQUENCE [LARGE SCALE GENOMIC DNA]</scope>
    <source>
        <strain evidence="6 7">DSM 14914</strain>
    </source>
</reference>
<keyword evidence="7" id="KW-1185">Reference proteome</keyword>
<feature type="coiled-coil region" evidence="5">
    <location>
        <begin position="108"/>
        <end position="139"/>
    </location>
</feature>
<dbReference type="Proteomes" id="UP001242811">
    <property type="component" value="Unassembled WGS sequence"/>
</dbReference>
<keyword evidence="5" id="KW-0175">Coiled coil</keyword>